<accession>A0A124G160</accession>
<comment type="caution">
    <text evidence="8">The sequence shown here is derived from an EMBL/GenBank/DDBJ whole genome shotgun (WGS) entry which is preliminary data.</text>
</comment>
<dbReference type="PANTHER" id="PTHR11560">
    <property type="entry name" value="39S RIBOSOMAL PROTEIN L10, MITOCHONDRIAL"/>
    <property type="match status" value="1"/>
</dbReference>
<evidence type="ECO:0000256" key="2">
    <source>
        <dbReference type="ARBA" id="ARBA00022980"/>
    </source>
</evidence>
<reference evidence="8" key="1">
    <citation type="journal article" date="2015" name="MBio">
        <title>Genome-resolved metagenomic analysis reveals roles for candidate phyla and other microbial community members in biogeochemical transformations in oil reservoirs.</title>
        <authorList>
            <person name="Hu P."/>
            <person name="Tom L."/>
            <person name="Singh A."/>
            <person name="Thomas B.C."/>
            <person name="Baker B.J."/>
            <person name="Piceno Y.M."/>
            <person name="Andersen G.L."/>
            <person name="Banfield J.F."/>
        </authorList>
    </citation>
    <scope>NUCLEOTIDE SEQUENCE [LARGE SCALE GENOMIC DNA]</scope>
    <source>
        <strain evidence="8">46_70</strain>
    </source>
</reference>
<gene>
    <name evidence="5" type="primary">rplJ</name>
    <name evidence="7" type="ORF">DIT26_06690</name>
    <name evidence="8" type="ORF">XE02_0917</name>
</gene>
<evidence type="ECO:0000256" key="1">
    <source>
        <dbReference type="ARBA" id="ARBA00008889"/>
    </source>
</evidence>
<keyword evidence="6" id="KW-0472">Membrane</keyword>
<comment type="similarity">
    <text evidence="1 5">Belongs to the universal ribosomal protein uL10 family.</text>
</comment>
<dbReference type="InterPro" id="IPR047865">
    <property type="entry name" value="Ribosomal_uL10_bac_type"/>
</dbReference>
<keyword evidence="3 5" id="KW-0687">Ribonucleoprotein</keyword>
<dbReference type="EMBL" id="LGGW01000076">
    <property type="protein sequence ID" value="KUK89650.1"/>
    <property type="molecule type" value="Genomic_DNA"/>
</dbReference>
<dbReference type="AlphaFoldDB" id="A0A124G160"/>
<sequence length="180" mass="20129">MLTRERKEEIVESLSEAYKKSSLILFADYKGMKVDGITAFRDRLYEKYEDRAQFTIKKNTLVRLALNNAGFDESEWKDSITGTTAVLTVDDEDPISALKIITDFNKNNKTLPVIKAGFLEGKYFTGDRSAELAKLPSRDQLIAMVVGGFAAPITGLVYTLNGVLTKFLYALNAIKDKKAE</sequence>
<dbReference type="EMBL" id="DQBS01000152">
    <property type="protein sequence ID" value="HCO70246.1"/>
    <property type="molecule type" value="Genomic_DNA"/>
</dbReference>
<dbReference type="InterPro" id="IPR001790">
    <property type="entry name" value="Ribosomal_uL10"/>
</dbReference>
<evidence type="ECO:0000256" key="4">
    <source>
        <dbReference type="ARBA" id="ARBA00035202"/>
    </source>
</evidence>
<dbReference type="GO" id="GO:0005840">
    <property type="term" value="C:ribosome"/>
    <property type="evidence" value="ECO:0007669"/>
    <property type="project" value="UniProtKB-KW"/>
</dbReference>
<evidence type="ECO:0000313" key="8">
    <source>
        <dbReference type="EMBL" id="KUK89650.1"/>
    </source>
</evidence>
<evidence type="ECO:0000256" key="5">
    <source>
        <dbReference type="HAMAP-Rule" id="MF_00362"/>
    </source>
</evidence>
<dbReference type="PATRIC" id="fig|1236046.5.peg.546"/>
<evidence type="ECO:0000256" key="3">
    <source>
        <dbReference type="ARBA" id="ARBA00023274"/>
    </source>
</evidence>
<keyword evidence="6" id="KW-1133">Transmembrane helix</keyword>
<comment type="function">
    <text evidence="5">Forms part of the ribosomal stalk, playing a central role in the interaction of the ribosome with GTP-bound translation factors.</text>
</comment>
<dbReference type="Pfam" id="PF00466">
    <property type="entry name" value="Ribosomal_L10"/>
    <property type="match status" value="1"/>
</dbReference>
<dbReference type="NCBIfam" id="NF000955">
    <property type="entry name" value="PRK00099.1-1"/>
    <property type="match status" value="1"/>
</dbReference>
<feature type="transmembrane region" description="Helical" evidence="6">
    <location>
        <begin position="141"/>
        <end position="160"/>
    </location>
</feature>
<proteinExistence type="inferred from homology"/>
<keyword evidence="5" id="KW-0694">RNA-binding</keyword>
<keyword evidence="6" id="KW-0812">Transmembrane</keyword>
<dbReference type="Gene3D" id="6.10.250.290">
    <property type="match status" value="1"/>
</dbReference>
<evidence type="ECO:0000313" key="9">
    <source>
        <dbReference type="Proteomes" id="UP000055014"/>
    </source>
</evidence>
<keyword evidence="2 5" id="KW-0689">Ribosomal protein</keyword>
<reference evidence="9" key="2">
    <citation type="journal article" date="2015" name="MBio">
        <title>Genome-Resolved Metagenomic Analysis Reveals Roles for Candidate Phyla and Other Microbial Community Members in Biogeochemical Transformations in Oil Reservoirs.</title>
        <authorList>
            <person name="Hu P."/>
            <person name="Tom L."/>
            <person name="Singh A."/>
            <person name="Thomas B.C."/>
            <person name="Baker B.J."/>
            <person name="Piceno Y.M."/>
            <person name="Andersen G.L."/>
            <person name="Banfield J.F."/>
        </authorList>
    </citation>
    <scope>NUCLEOTIDE SEQUENCE [LARGE SCALE GENOMIC DNA]</scope>
</reference>
<comment type="subunit">
    <text evidence="5">Part of the ribosomal stalk of the 50S ribosomal subunit. The N-terminus interacts with L11 and the large rRNA to form the base of the stalk. The C-terminus forms an elongated spine to which L12 dimers bind in a sequential fashion forming a multimeric L10(L12)X complex.</text>
</comment>
<organism evidence="8 9">
    <name type="scientific">Mesotoga infera</name>
    <dbReference type="NCBI Taxonomy" id="1236046"/>
    <lineage>
        <taxon>Bacteria</taxon>
        <taxon>Thermotogati</taxon>
        <taxon>Thermotogota</taxon>
        <taxon>Thermotogae</taxon>
        <taxon>Kosmotogales</taxon>
        <taxon>Kosmotogaceae</taxon>
        <taxon>Mesotoga</taxon>
    </lineage>
</organism>
<dbReference type="Gene3D" id="3.30.70.1730">
    <property type="match status" value="1"/>
</dbReference>
<dbReference type="GO" id="GO:1990904">
    <property type="term" value="C:ribonucleoprotein complex"/>
    <property type="evidence" value="ECO:0007669"/>
    <property type="project" value="UniProtKB-KW"/>
</dbReference>
<dbReference type="GO" id="GO:0070180">
    <property type="term" value="F:large ribosomal subunit rRNA binding"/>
    <property type="evidence" value="ECO:0007669"/>
    <property type="project" value="UniProtKB-UniRule"/>
</dbReference>
<name>A0A124G160_9BACT</name>
<dbReference type="HAMAP" id="MF_00362">
    <property type="entry name" value="Ribosomal_uL10"/>
    <property type="match status" value="1"/>
</dbReference>
<dbReference type="SUPFAM" id="SSF160369">
    <property type="entry name" value="Ribosomal protein L10-like"/>
    <property type="match status" value="1"/>
</dbReference>
<evidence type="ECO:0000313" key="7">
    <source>
        <dbReference type="EMBL" id="HCO70246.1"/>
    </source>
</evidence>
<evidence type="ECO:0000256" key="6">
    <source>
        <dbReference type="SAM" id="Phobius"/>
    </source>
</evidence>
<dbReference type="GO" id="GO:0006412">
    <property type="term" value="P:translation"/>
    <property type="evidence" value="ECO:0007669"/>
    <property type="project" value="UniProtKB-UniRule"/>
</dbReference>
<evidence type="ECO:0000313" key="10">
    <source>
        <dbReference type="Proteomes" id="UP000264215"/>
    </source>
</evidence>
<dbReference type="CDD" id="cd05797">
    <property type="entry name" value="Ribosomal_L10"/>
    <property type="match status" value="1"/>
</dbReference>
<protein>
    <recommendedName>
        <fullName evidence="4 5">Large ribosomal subunit protein uL10</fullName>
    </recommendedName>
</protein>
<dbReference type="Proteomes" id="UP000264215">
    <property type="component" value="Unassembled WGS sequence"/>
</dbReference>
<keyword evidence="5" id="KW-0699">rRNA-binding</keyword>
<reference evidence="7 10" key="3">
    <citation type="journal article" date="2018" name="Nat. Biotechnol.">
        <title>A standardized bacterial taxonomy based on genome phylogeny substantially revises the tree of life.</title>
        <authorList>
            <person name="Parks D.H."/>
            <person name="Chuvochina M."/>
            <person name="Waite D.W."/>
            <person name="Rinke C."/>
            <person name="Skarshewski A."/>
            <person name="Chaumeil P.A."/>
            <person name="Hugenholtz P."/>
        </authorList>
    </citation>
    <scope>NUCLEOTIDE SEQUENCE [LARGE SCALE GENOMIC DNA]</scope>
    <source>
        <strain evidence="7">UBA9905</strain>
    </source>
</reference>
<dbReference type="Proteomes" id="UP000055014">
    <property type="component" value="Unassembled WGS sequence"/>
</dbReference>
<dbReference type="InterPro" id="IPR022973">
    <property type="entry name" value="Ribosomal_uL10_bac"/>
</dbReference>
<dbReference type="InterPro" id="IPR043141">
    <property type="entry name" value="Ribosomal_uL10-like_sf"/>
</dbReference>